<dbReference type="Pfam" id="PF00175">
    <property type="entry name" value="NAD_binding_1"/>
    <property type="match status" value="1"/>
</dbReference>
<keyword evidence="2" id="KW-0001">2Fe-2S</keyword>
<dbReference type="InterPro" id="IPR039261">
    <property type="entry name" value="FNR_nucleotide-bd"/>
</dbReference>
<keyword evidence="9" id="KW-0489">Methyltransferase</keyword>
<keyword evidence="3" id="KW-0479">Metal-binding</keyword>
<dbReference type="Proteomes" id="UP000199647">
    <property type="component" value="Unassembled WGS sequence"/>
</dbReference>
<keyword evidence="4" id="KW-0560">Oxidoreductase</keyword>
<evidence type="ECO:0000259" key="7">
    <source>
        <dbReference type="PROSITE" id="PS51085"/>
    </source>
</evidence>
<dbReference type="InterPro" id="IPR036010">
    <property type="entry name" value="2Fe-2S_ferredoxin-like_sf"/>
</dbReference>
<dbReference type="PROSITE" id="PS51085">
    <property type="entry name" value="2FE2S_FER_2"/>
    <property type="match status" value="1"/>
</dbReference>
<dbReference type="STRING" id="1855383.SAMN05216548_103221"/>
<sequence length="348" mass="37293">MIHDANLGSGALTPDPADLSLGLAAERTAAPGASRLTLRVHAIRMVADTIRSVELISPVGGPLPGFTAGAHINIKLPGELSRSYSLTNGPETRDRYVIAVNRDIASRGGSAYVVEKLKVGDLLPVDPPHNTFPLVEDAELSAFFAGGIGITPILSMIRHLEAIGRPWKLFYAARDRASAAFIEELETLEASSRGRVHFHFDAEAGKVMPLLKLAAGVPKVAHVYCCGPARMIDVFRASAGWRPEDNVHVEHFAGTNARPTTAFDVLLKRQGKEFHVPAGQSIMQVLKDNGVSVAYSCCEGVCGTCETVVLEGEPDHKDNVLSPRERASNKVMMICCSGARTGKLVLDI</sequence>
<dbReference type="Gene3D" id="3.10.20.30">
    <property type="match status" value="1"/>
</dbReference>
<evidence type="ECO:0000256" key="6">
    <source>
        <dbReference type="ARBA" id="ARBA00023014"/>
    </source>
</evidence>
<protein>
    <submittedName>
        <fullName evidence="9">Vanillate O-demethylase ferredoxin subunit</fullName>
    </submittedName>
</protein>
<dbReference type="EMBL" id="FOFG01000003">
    <property type="protein sequence ID" value="SEQ27147.1"/>
    <property type="molecule type" value="Genomic_DNA"/>
</dbReference>
<evidence type="ECO:0000256" key="1">
    <source>
        <dbReference type="ARBA" id="ARBA00022630"/>
    </source>
</evidence>
<dbReference type="GO" id="GO:0046872">
    <property type="term" value="F:metal ion binding"/>
    <property type="evidence" value="ECO:0007669"/>
    <property type="project" value="UniProtKB-KW"/>
</dbReference>
<dbReference type="GO" id="GO:0051537">
    <property type="term" value="F:2 iron, 2 sulfur cluster binding"/>
    <property type="evidence" value="ECO:0007669"/>
    <property type="project" value="UniProtKB-KW"/>
</dbReference>
<keyword evidence="10" id="KW-1185">Reference proteome</keyword>
<dbReference type="CDD" id="cd06185">
    <property type="entry name" value="PDR_like"/>
    <property type="match status" value="1"/>
</dbReference>
<dbReference type="PANTHER" id="PTHR47354">
    <property type="entry name" value="NADH OXIDOREDUCTASE HCR"/>
    <property type="match status" value="1"/>
</dbReference>
<dbReference type="CDD" id="cd00207">
    <property type="entry name" value="fer2"/>
    <property type="match status" value="1"/>
</dbReference>
<feature type="domain" description="2Fe-2S ferredoxin-type" evidence="7">
    <location>
        <begin position="263"/>
        <end position="348"/>
    </location>
</feature>
<evidence type="ECO:0000256" key="3">
    <source>
        <dbReference type="ARBA" id="ARBA00022723"/>
    </source>
</evidence>
<dbReference type="GO" id="GO:0008168">
    <property type="term" value="F:methyltransferase activity"/>
    <property type="evidence" value="ECO:0007669"/>
    <property type="project" value="UniProtKB-KW"/>
</dbReference>
<dbReference type="SUPFAM" id="SSF63380">
    <property type="entry name" value="Riboflavin synthase domain-like"/>
    <property type="match status" value="1"/>
</dbReference>
<dbReference type="InterPro" id="IPR001041">
    <property type="entry name" value="2Fe-2S_ferredoxin-type"/>
</dbReference>
<evidence type="ECO:0000256" key="2">
    <source>
        <dbReference type="ARBA" id="ARBA00022714"/>
    </source>
</evidence>
<organism evidence="9 10">
    <name type="scientific">Faunimonas pinastri</name>
    <dbReference type="NCBI Taxonomy" id="1855383"/>
    <lineage>
        <taxon>Bacteria</taxon>
        <taxon>Pseudomonadati</taxon>
        <taxon>Pseudomonadota</taxon>
        <taxon>Alphaproteobacteria</taxon>
        <taxon>Hyphomicrobiales</taxon>
        <taxon>Afifellaceae</taxon>
        <taxon>Faunimonas</taxon>
    </lineage>
</organism>
<evidence type="ECO:0000313" key="9">
    <source>
        <dbReference type="EMBL" id="SEQ27147.1"/>
    </source>
</evidence>
<keyword evidence="6" id="KW-0411">Iron-sulfur</keyword>
<feature type="domain" description="FAD-binding FR-type" evidence="8">
    <location>
        <begin position="33"/>
        <end position="135"/>
    </location>
</feature>
<dbReference type="PANTHER" id="PTHR47354:SF1">
    <property type="entry name" value="CARNITINE MONOOXYGENASE REDUCTASE SUBUNIT"/>
    <property type="match status" value="1"/>
</dbReference>
<proteinExistence type="predicted"/>
<keyword evidence="9" id="KW-0808">Transferase</keyword>
<accession>A0A1H9ENI9</accession>
<dbReference type="PROSITE" id="PS51384">
    <property type="entry name" value="FAD_FR"/>
    <property type="match status" value="1"/>
</dbReference>
<gene>
    <name evidence="9" type="ORF">SAMN05216548_103221</name>
</gene>
<evidence type="ECO:0000259" key="8">
    <source>
        <dbReference type="PROSITE" id="PS51384"/>
    </source>
</evidence>
<dbReference type="AlphaFoldDB" id="A0A1H9ENI9"/>
<keyword evidence="1" id="KW-0285">Flavoprotein</keyword>
<dbReference type="InterPro" id="IPR001433">
    <property type="entry name" value="OxRdtase_FAD/NAD-bd"/>
</dbReference>
<reference evidence="9 10" key="1">
    <citation type="submission" date="2016-10" db="EMBL/GenBank/DDBJ databases">
        <authorList>
            <person name="de Groot N.N."/>
        </authorList>
    </citation>
    <scope>NUCLEOTIDE SEQUENCE [LARGE SCALE GENOMIC DNA]</scope>
    <source>
        <strain evidence="9 10">A52C2</strain>
    </source>
</reference>
<dbReference type="SUPFAM" id="SSF54292">
    <property type="entry name" value="2Fe-2S ferredoxin-like"/>
    <property type="match status" value="1"/>
</dbReference>
<dbReference type="OrthoDB" id="9792185at2"/>
<dbReference type="InterPro" id="IPR017938">
    <property type="entry name" value="Riboflavin_synthase-like_b-brl"/>
</dbReference>
<dbReference type="InterPro" id="IPR012675">
    <property type="entry name" value="Beta-grasp_dom_sf"/>
</dbReference>
<dbReference type="RefSeq" id="WP_092495823.1">
    <property type="nucleotide sequence ID" value="NZ_FOFG01000003.1"/>
</dbReference>
<keyword evidence="5" id="KW-0408">Iron</keyword>
<evidence type="ECO:0000256" key="5">
    <source>
        <dbReference type="ARBA" id="ARBA00023004"/>
    </source>
</evidence>
<name>A0A1H9ENI9_9HYPH</name>
<dbReference type="InterPro" id="IPR050415">
    <property type="entry name" value="MRET"/>
</dbReference>
<evidence type="ECO:0000313" key="10">
    <source>
        <dbReference type="Proteomes" id="UP000199647"/>
    </source>
</evidence>
<dbReference type="Gene3D" id="3.40.50.80">
    <property type="entry name" value="Nucleotide-binding domain of ferredoxin-NADP reductase (FNR) module"/>
    <property type="match status" value="1"/>
</dbReference>
<dbReference type="Gene3D" id="2.40.30.10">
    <property type="entry name" value="Translation factors"/>
    <property type="match status" value="1"/>
</dbReference>
<dbReference type="InterPro" id="IPR017927">
    <property type="entry name" value="FAD-bd_FR_type"/>
</dbReference>
<dbReference type="GO" id="GO:0032259">
    <property type="term" value="P:methylation"/>
    <property type="evidence" value="ECO:0007669"/>
    <property type="project" value="UniProtKB-KW"/>
</dbReference>
<dbReference type="PRINTS" id="PR00409">
    <property type="entry name" value="PHDIOXRDTASE"/>
</dbReference>
<dbReference type="Pfam" id="PF00111">
    <property type="entry name" value="Fer2"/>
    <property type="match status" value="1"/>
</dbReference>
<dbReference type="GO" id="GO:0016491">
    <property type="term" value="F:oxidoreductase activity"/>
    <property type="evidence" value="ECO:0007669"/>
    <property type="project" value="UniProtKB-KW"/>
</dbReference>
<dbReference type="SUPFAM" id="SSF52343">
    <property type="entry name" value="Ferredoxin reductase-like, C-terminal NADP-linked domain"/>
    <property type="match status" value="1"/>
</dbReference>
<evidence type="ECO:0000256" key="4">
    <source>
        <dbReference type="ARBA" id="ARBA00023002"/>
    </source>
</evidence>